<dbReference type="Proteomes" id="UP001164286">
    <property type="component" value="Unassembled WGS sequence"/>
</dbReference>
<feature type="transmembrane region" description="Helical" evidence="4">
    <location>
        <begin position="28"/>
        <end position="49"/>
    </location>
</feature>
<feature type="transmembrane region" description="Helical" evidence="4">
    <location>
        <begin position="191"/>
        <end position="212"/>
    </location>
</feature>
<feature type="transmembrane region" description="Helical" evidence="4">
    <location>
        <begin position="341"/>
        <end position="363"/>
    </location>
</feature>
<dbReference type="InterPro" id="IPR011701">
    <property type="entry name" value="MFS"/>
</dbReference>
<evidence type="ECO:0000256" key="4">
    <source>
        <dbReference type="SAM" id="Phobius"/>
    </source>
</evidence>
<keyword evidence="6" id="KW-1185">Reference proteome</keyword>
<reference evidence="5" key="1">
    <citation type="journal article" date="2022" name="G3 (Bethesda)">
        <title>High quality genome of the basidiomycete yeast Dioszegia hungarica PDD-24b-2 isolated from cloud water.</title>
        <authorList>
            <person name="Jarrige D."/>
            <person name="Haridas S."/>
            <person name="Bleykasten-Grosshans C."/>
            <person name="Joly M."/>
            <person name="Nadalig T."/>
            <person name="Sancelme M."/>
            <person name="Vuilleumier S."/>
            <person name="Grigoriev I.V."/>
            <person name="Amato P."/>
            <person name="Bringel F."/>
        </authorList>
    </citation>
    <scope>NUCLEOTIDE SEQUENCE</scope>
    <source>
        <strain evidence="5">PDD-24b-2</strain>
    </source>
</reference>
<feature type="transmembrane region" description="Helical" evidence="4">
    <location>
        <begin position="102"/>
        <end position="122"/>
    </location>
</feature>
<dbReference type="SUPFAM" id="SSF103473">
    <property type="entry name" value="MFS general substrate transporter"/>
    <property type="match status" value="1"/>
</dbReference>
<organism evidence="5 6">
    <name type="scientific">Dioszegia hungarica</name>
    <dbReference type="NCBI Taxonomy" id="4972"/>
    <lineage>
        <taxon>Eukaryota</taxon>
        <taxon>Fungi</taxon>
        <taxon>Dikarya</taxon>
        <taxon>Basidiomycota</taxon>
        <taxon>Agaricomycotina</taxon>
        <taxon>Tremellomycetes</taxon>
        <taxon>Tremellales</taxon>
        <taxon>Bulleribasidiaceae</taxon>
        <taxon>Dioszegia</taxon>
    </lineage>
</organism>
<feature type="transmembrane region" description="Helical" evidence="4">
    <location>
        <begin position="304"/>
        <end position="329"/>
    </location>
</feature>
<name>A0AA38LSV4_9TREE</name>
<feature type="region of interest" description="Disordered" evidence="3">
    <location>
        <begin position="1"/>
        <end position="20"/>
    </location>
</feature>
<dbReference type="AlphaFoldDB" id="A0AA38LSV4"/>
<protein>
    <submittedName>
        <fullName evidence="5">UM00103-like protein</fullName>
    </submittedName>
</protein>
<feature type="transmembrane region" description="Helical" evidence="4">
    <location>
        <begin position="75"/>
        <end position="96"/>
    </location>
</feature>
<dbReference type="Gene3D" id="1.20.1250.20">
    <property type="entry name" value="MFS general substrate transporter like domains"/>
    <property type="match status" value="2"/>
</dbReference>
<feature type="transmembrane region" description="Helical" evidence="4">
    <location>
        <begin position="129"/>
        <end position="148"/>
    </location>
</feature>
<evidence type="ECO:0000313" key="6">
    <source>
        <dbReference type="Proteomes" id="UP001164286"/>
    </source>
</evidence>
<dbReference type="RefSeq" id="XP_052946044.1">
    <property type="nucleotide sequence ID" value="XM_053093172.1"/>
</dbReference>
<comment type="caution">
    <text evidence="5">The sequence shown here is derived from an EMBL/GenBank/DDBJ whole genome shotgun (WGS) entry which is preliminary data.</text>
</comment>
<evidence type="ECO:0000313" key="5">
    <source>
        <dbReference type="EMBL" id="KAI9636267.1"/>
    </source>
</evidence>
<dbReference type="PANTHER" id="PTHR11360:SF315">
    <property type="entry name" value="TRANSPORTER MCH2-RELATED"/>
    <property type="match status" value="1"/>
</dbReference>
<proteinExistence type="inferred from homology"/>
<dbReference type="PANTHER" id="PTHR11360">
    <property type="entry name" value="MONOCARBOXYLATE TRANSPORTER"/>
    <property type="match status" value="1"/>
</dbReference>
<accession>A0AA38LSV4</accession>
<gene>
    <name evidence="5" type="ORF">MKK02DRAFT_44972</name>
</gene>
<dbReference type="InterPro" id="IPR036259">
    <property type="entry name" value="MFS_trans_sf"/>
</dbReference>
<dbReference type="InterPro" id="IPR050327">
    <property type="entry name" value="Proton-linked_MCT"/>
</dbReference>
<sequence length="412" mass="43488">MPSADTPGSTPEVGDEPKVEPDRVPNGGYAWVIAACILASSAVTLLLGVRNNTTYGVFTAYYLEDNYFNASIHDYAWIGGLSVAVALSLAPLANWLTQVSNYRVALLIGATCVVLGQCMAGLCTSFAPFLVCQGVVFGAGLGFVLVPSQPLLSHWFDTRLSLAQGVAAAGSGLGGLVLANTTRAILEHPRLGVKWALIINGGISGMVLFPFHCLATEPTQGLSPLAYFIALYSLASFATSALNLSQTQGAALQSILAAGQMFGRPAWGWLLDKGGRLNMTIRCYLLCGLSTLCIWLPARSFAVLAVFAFIQGVTGGTVWAASTPIGALIVGVKDLQSAMSIFWLVLVIPALTGQPIAIALLEYSRNKLGRDGPEAYYISIGFCGGVAVFSAALLYGAKRHVQQGSWKVWQKT</sequence>
<evidence type="ECO:0000256" key="2">
    <source>
        <dbReference type="ARBA" id="ARBA00006727"/>
    </source>
</evidence>
<keyword evidence="4" id="KW-0472">Membrane</keyword>
<dbReference type="GeneID" id="77732377"/>
<feature type="transmembrane region" description="Helical" evidence="4">
    <location>
        <begin position="160"/>
        <end position="179"/>
    </location>
</feature>
<evidence type="ECO:0000256" key="1">
    <source>
        <dbReference type="ARBA" id="ARBA00004141"/>
    </source>
</evidence>
<keyword evidence="4" id="KW-1133">Transmembrane helix</keyword>
<feature type="transmembrane region" description="Helical" evidence="4">
    <location>
        <begin position="281"/>
        <end position="298"/>
    </location>
</feature>
<feature type="transmembrane region" description="Helical" evidence="4">
    <location>
        <begin position="224"/>
        <end position="244"/>
    </location>
</feature>
<comment type="subcellular location">
    <subcellularLocation>
        <location evidence="1">Membrane</location>
        <topology evidence="1">Multi-pass membrane protein</topology>
    </subcellularLocation>
</comment>
<dbReference type="EMBL" id="JAKWFO010000005">
    <property type="protein sequence ID" value="KAI9636267.1"/>
    <property type="molecule type" value="Genomic_DNA"/>
</dbReference>
<evidence type="ECO:0000256" key="3">
    <source>
        <dbReference type="SAM" id="MobiDB-lite"/>
    </source>
</evidence>
<feature type="transmembrane region" description="Helical" evidence="4">
    <location>
        <begin position="375"/>
        <end position="397"/>
    </location>
</feature>
<dbReference type="GO" id="GO:0016020">
    <property type="term" value="C:membrane"/>
    <property type="evidence" value="ECO:0007669"/>
    <property type="project" value="UniProtKB-SubCell"/>
</dbReference>
<keyword evidence="4" id="KW-0812">Transmembrane</keyword>
<dbReference type="Pfam" id="PF07690">
    <property type="entry name" value="MFS_1"/>
    <property type="match status" value="2"/>
</dbReference>
<dbReference type="GO" id="GO:0022857">
    <property type="term" value="F:transmembrane transporter activity"/>
    <property type="evidence" value="ECO:0007669"/>
    <property type="project" value="InterPro"/>
</dbReference>
<comment type="similarity">
    <text evidence="2">Belongs to the major facilitator superfamily. Monocarboxylate porter (TC 2.A.1.13) family.</text>
</comment>